<evidence type="ECO:0000313" key="8">
    <source>
        <dbReference type="EMBL" id="SDZ90271.1"/>
    </source>
</evidence>
<dbReference type="GO" id="GO:0030313">
    <property type="term" value="C:cell envelope"/>
    <property type="evidence" value="ECO:0007669"/>
    <property type="project" value="UniProtKB-SubCell"/>
</dbReference>
<comment type="similarity">
    <text evidence="2">Belongs to the membrane fusion protein (MFP) (TC 8.A.1) family.</text>
</comment>
<keyword evidence="3" id="KW-0175">Coiled coil</keyword>
<protein>
    <submittedName>
        <fullName evidence="8">Membrane fusion protein, multidrug efflux system</fullName>
    </submittedName>
</protein>
<feature type="domain" description="Multidrug resistance protein MdtA-like barrel-sandwich hybrid" evidence="5">
    <location>
        <begin position="67"/>
        <end position="207"/>
    </location>
</feature>
<evidence type="ECO:0000256" key="1">
    <source>
        <dbReference type="ARBA" id="ARBA00004196"/>
    </source>
</evidence>
<feature type="domain" description="Multidrug resistance protein MdtA-like beta-barrel" evidence="6">
    <location>
        <begin position="215"/>
        <end position="301"/>
    </location>
</feature>
<dbReference type="AlphaFoldDB" id="A0A1H3WU61"/>
<dbReference type="InterPro" id="IPR058626">
    <property type="entry name" value="MdtA-like_b-barrel"/>
</dbReference>
<dbReference type="Gene3D" id="2.40.50.100">
    <property type="match status" value="1"/>
</dbReference>
<keyword evidence="9" id="KW-1185">Reference proteome</keyword>
<accession>A0A1H3WU61</accession>
<dbReference type="InterPro" id="IPR058627">
    <property type="entry name" value="MdtA-like_C"/>
</dbReference>
<dbReference type="NCBIfam" id="TIGR01730">
    <property type="entry name" value="RND_mfp"/>
    <property type="match status" value="1"/>
</dbReference>
<evidence type="ECO:0000259" key="6">
    <source>
        <dbReference type="Pfam" id="PF25944"/>
    </source>
</evidence>
<dbReference type="Pfam" id="PF25967">
    <property type="entry name" value="RND-MFP_C"/>
    <property type="match status" value="1"/>
</dbReference>
<dbReference type="Pfam" id="PF25917">
    <property type="entry name" value="BSH_RND"/>
    <property type="match status" value="1"/>
</dbReference>
<dbReference type="GO" id="GO:0022857">
    <property type="term" value="F:transmembrane transporter activity"/>
    <property type="evidence" value="ECO:0007669"/>
    <property type="project" value="InterPro"/>
</dbReference>
<dbReference type="Gene3D" id="2.40.420.20">
    <property type="match status" value="1"/>
</dbReference>
<evidence type="ECO:0000259" key="7">
    <source>
        <dbReference type="Pfam" id="PF25967"/>
    </source>
</evidence>
<reference evidence="9" key="1">
    <citation type="submission" date="2016-10" db="EMBL/GenBank/DDBJ databases">
        <authorList>
            <person name="Varghese N."/>
            <person name="Submissions S."/>
        </authorList>
    </citation>
    <scope>NUCLEOTIDE SEQUENCE [LARGE SCALE GENOMIC DNA]</scope>
    <source>
        <strain evidence="9">DSM 23920</strain>
    </source>
</reference>
<dbReference type="InterPro" id="IPR058625">
    <property type="entry name" value="MdtA-like_BSH"/>
</dbReference>
<evidence type="ECO:0000256" key="2">
    <source>
        <dbReference type="ARBA" id="ARBA00009477"/>
    </source>
</evidence>
<dbReference type="SUPFAM" id="SSF111369">
    <property type="entry name" value="HlyD-like secretion proteins"/>
    <property type="match status" value="1"/>
</dbReference>
<comment type="subcellular location">
    <subcellularLocation>
        <location evidence="1">Cell envelope</location>
    </subcellularLocation>
</comment>
<dbReference type="InterPro" id="IPR058624">
    <property type="entry name" value="MdtA-like_HH"/>
</dbReference>
<dbReference type="RefSeq" id="WP_089757430.1">
    <property type="nucleotide sequence ID" value="NZ_BKAT01000015.1"/>
</dbReference>
<dbReference type="GO" id="GO:0005886">
    <property type="term" value="C:plasma membrane"/>
    <property type="evidence" value="ECO:0007669"/>
    <property type="project" value="TreeGrafter"/>
</dbReference>
<dbReference type="Pfam" id="PF25876">
    <property type="entry name" value="HH_MFP_RND"/>
    <property type="match status" value="1"/>
</dbReference>
<sequence length="397" mass="42421">MNSLRSTLTKLPAGILYSAIILAVLSGCSASQAKTEAPPLAALPVIKASVIPATTFQDFPASIEGTRDVEIRPQVDGYLTSISVDEGEYVRKGQTLFTIDRRPYVEQLNNATANLQAATAALENAQINVDKLKPLLSNNVVSDVQLKSAEANYNSAKANVAQAQAQVEAARINLGFTNITAPSDGYVGSIPFKTGSLVSRGMTGALTTLSEVKDMRVYFSLSETDFLKFKEKYPGNSIAEKVKGMPPVELILADGSVYPEKGKVEIVEGQFDKTIGAISLRASFPNAQGILRSGSTGKVRVPTLHDAALVVPQEATFELQDKVFVYTVADSNKIVTKPLTISGKTPNYYFVTDGVKVGDKIVLSSQSTLMMGGLKDGVVIQPQMVSIDSLLKAKPLL</sequence>
<dbReference type="STRING" id="408074.SAMN05660909_00056"/>
<dbReference type="PANTHER" id="PTHR30158:SF23">
    <property type="entry name" value="MULTIDRUG RESISTANCE PROTEIN MEXA"/>
    <property type="match status" value="1"/>
</dbReference>
<evidence type="ECO:0000256" key="3">
    <source>
        <dbReference type="SAM" id="Coils"/>
    </source>
</evidence>
<dbReference type="PROSITE" id="PS51257">
    <property type="entry name" value="PROKAR_LIPOPROTEIN"/>
    <property type="match status" value="1"/>
</dbReference>
<feature type="domain" description="Multidrug resistance protein MdtA-like alpha-helical hairpin" evidence="4">
    <location>
        <begin position="107"/>
        <end position="177"/>
    </location>
</feature>
<dbReference type="PANTHER" id="PTHR30158">
    <property type="entry name" value="ACRA/E-RELATED COMPONENT OF DRUG EFFLUX TRANSPORTER"/>
    <property type="match status" value="1"/>
</dbReference>
<name>A0A1H3WU61_9BACT</name>
<dbReference type="InterPro" id="IPR006143">
    <property type="entry name" value="RND_pump_MFP"/>
</dbReference>
<dbReference type="EMBL" id="FNRL01000001">
    <property type="protein sequence ID" value="SDZ90271.1"/>
    <property type="molecule type" value="Genomic_DNA"/>
</dbReference>
<dbReference type="Pfam" id="PF25944">
    <property type="entry name" value="Beta-barrel_RND"/>
    <property type="match status" value="1"/>
</dbReference>
<organism evidence="8 9">
    <name type="scientific">Chitinophaga terrae</name>
    <name type="common">ex Kim and Jung 2007</name>
    <dbReference type="NCBI Taxonomy" id="408074"/>
    <lineage>
        <taxon>Bacteria</taxon>
        <taxon>Pseudomonadati</taxon>
        <taxon>Bacteroidota</taxon>
        <taxon>Chitinophagia</taxon>
        <taxon>Chitinophagales</taxon>
        <taxon>Chitinophagaceae</taxon>
        <taxon>Chitinophaga</taxon>
    </lineage>
</organism>
<dbReference type="GO" id="GO:0046677">
    <property type="term" value="P:response to antibiotic"/>
    <property type="evidence" value="ECO:0007669"/>
    <property type="project" value="TreeGrafter"/>
</dbReference>
<proteinExistence type="inferred from homology"/>
<feature type="coiled-coil region" evidence="3">
    <location>
        <begin position="105"/>
        <end position="173"/>
    </location>
</feature>
<dbReference type="OrthoDB" id="9801814at2"/>
<evidence type="ECO:0000259" key="5">
    <source>
        <dbReference type="Pfam" id="PF25917"/>
    </source>
</evidence>
<dbReference type="Proteomes" id="UP000199656">
    <property type="component" value="Unassembled WGS sequence"/>
</dbReference>
<evidence type="ECO:0000313" key="9">
    <source>
        <dbReference type="Proteomes" id="UP000199656"/>
    </source>
</evidence>
<dbReference type="Gene3D" id="2.40.30.170">
    <property type="match status" value="1"/>
</dbReference>
<gene>
    <name evidence="8" type="ORF">SAMN05660909_00056</name>
</gene>
<feature type="domain" description="Multidrug resistance protein MdtA-like C-terminal permuted SH3" evidence="7">
    <location>
        <begin position="308"/>
        <end position="364"/>
    </location>
</feature>
<dbReference type="Gene3D" id="1.10.287.470">
    <property type="entry name" value="Helix hairpin bin"/>
    <property type="match status" value="1"/>
</dbReference>
<evidence type="ECO:0000259" key="4">
    <source>
        <dbReference type="Pfam" id="PF25876"/>
    </source>
</evidence>